<proteinExistence type="predicted"/>
<dbReference type="PANTHER" id="PTHR12897">
    <property type="entry name" value="COLON CANCER-ASSOCIATED PROTEIN MIC1"/>
    <property type="match status" value="1"/>
</dbReference>
<feature type="region of interest" description="Disordered" evidence="2">
    <location>
        <begin position="257"/>
        <end position="279"/>
    </location>
</feature>
<evidence type="ECO:0000313" key="5">
    <source>
        <dbReference type="Proteomes" id="UP000887581"/>
    </source>
</evidence>
<dbReference type="WBParaSite" id="sdigi.contig100.g4318.t1">
    <property type="protein sequence ID" value="sdigi.contig100.g4318.t1"/>
    <property type="gene ID" value="sdigi.contig100.g4318"/>
</dbReference>
<organism evidence="5 6">
    <name type="scientific">Setaria digitata</name>
    <dbReference type="NCBI Taxonomy" id="48799"/>
    <lineage>
        <taxon>Eukaryota</taxon>
        <taxon>Metazoa</taxon>
        <taxon>Ecdysozoa</taxon>
        <taxon>Nematoda</taxon>
        <taxon>Chromadorea</taxon>
        <taxon>Rhabditida</taxon>
        <taxon>Spirurina</taxon>
        <taxon>Spiruromorpha</taxon>
        <taxon>Filarioidea</taxon>
        <taxon>Setariidae</taxon>
        <taxon>Setaria</taxon>
    </lineage>
</organism>
<dbReference type="GO" id="GO:0005765">
    <property type="term" value="C:lysosomal membrane"/>
    <property type="evidence" value="ECO:0007669"/>
    <property type="project" value="TreeGrafter"/>
</dbReference>
<feature type="region of interest" description="Disordered" evidence="2">
    <location>
        <begin position="322"/>
        <end position="351"/>
    </location>
</feature>
<feature type="domain" description="Regulator of MON1-CCZ1 complex N-terminal" evidence="4">
    <location>
        <begin position="464"/>
        <end position="584"/>
    </location>
</feature>
<dbReference type="PANTHER" id="PTHR12897:SF4">
    <property type="entry name" value="REGULATOR OF MON1-CCZ1 COMPLEX"/>
    <property type="match status" value="1"/>
</dbReference>
<dbReference type="GO" id="GO:0031902">
    <property type="term" value="C:late endosome membrane"/>
    <property type="evidence" value="ECO:0007669"/>
    <property type="project" value="TreeGrafter"/>
</dbReference>
<dbReference type="Pfam" id="PF21029">
    <property type="entry name" value="RMC1_N"/>
    <property type="match status" value="1"/>
</dbReference>
<feature type="coiled-coil region" evidence="1">
    <location>
        <begin position="34"/>
        <end position="75"/>
    </location>
</feature>
<evidence type="ECO:0000256" key="1">
    <source>
        <dbReference type="SAM" id="Coils"/>
    </source>
</evidence>
<sequence>MADMKTDGISPNLFSELGNKLNTVRSNRSLVAANQQLRIQLSLAKAEVNRLRNEIVELQRRIAELESAADEERIEIVVRSRLQQRVQHLKSITNRTVQYMKKTKADFDHAANRLDHALNFGSDNTCTDEYSRSVALQSAHETGSKNFVRRGQLLKSPALEVVEEDIYGELDEDEDSISEKSFGRRGVMLMDNAEFIQSSDNRISDRNSRRQTFFVKKEPVEFEDETDTSFAELSFPKTSQSASSLMSDGDLSAVAVSTDPVTPTSTSISKTPPTSSGPEILTTYSKSAKFSTPETPNNENKPTKVSIRNEIDKVKVVTHIKTKKISTGETPKKRKRSSENNARSPVPIEKSLTVPTSTPCNDFLSAESLTGSVRQKRAAAAKISSFKEPSLVTKMRNSNLFKTKFSRDIFFFITIDKLFNEASRSGQLCLGRRSGVLVYVVLLLMLRIGDSYVIFESGGALSDIFYDDVNRKIVTVRGDGIAEVRAYGLEADEAISFRLKSRGKIRIIKFSPDKRLVCIQYDDSVVDFINFATLSVDPLFKCFSQSTKNRSAHIIGLEWILNNQILYITNQGLELYQVNPEKKSAKLLKSYNISLYWYLYYPNSQLLIVSCGVAGALLNPFTIQNGSIYRLMKFEVEFGHSNTKQRLLEREVFIISIYNALYIAILRNSTRDSTSSDIVLYKMSKDGMEVPKLAHTLCLDMVGAFALHAFNNLVVVHHQSSKTSLIFDIGLEEARKNDCISYPLFRTSLNCSDLLQAKFSHEFKLYSPSWVMFQPNFITDANVGVFTSVSLDPVGAENFIEDKYQYLHFLYNRCVPKPVFLENLKQCIVANKLKLKQLTQIFNWFAKATAKRSLPILRHSDSGFKYVLVAESYEEIVIEQGDIVGNLFLLPDDYTFDQKQRFLQYMLRYLTALRENKLEVQPYFLNEIFVPTMITMGQLERLHQLLLYRIIPDSKQLAFQLLSHEAKYPPLVQLALDMLSRLGTATEEIVEVLMARNLVVEAIRFLESSQSADKVNGLKLIESAWEENRLIRYAVFSYFLERSSKTRNDITNSGQFEEFSKKFEALFDSDEIKAAKTASDVMTTSSKLNQQ</sequence>
<dbReference type="InterPro" id="IPR049040">
    <property type="entry name" value="RMC1_N"/>
</dbReference>
<evidence type="ECO:0000256" key="2">
    <source>
        <dbReference type="SAM" id="MobiDB-lite"/>
    </source>
</evidence>
<keyword evidence="5" id="KW-1185">Reference proteome</keyword>
<dbReference type="Proteomes" id="UP000887581">
    <property type="component" value="Unplaced"/>
</dbReference>
<dbReference type="AlphaFoldDB" id="A0A915PCH9"/>
<dbReference type="SUPFAM" id="SSF69322">
    <property type="entry name" value="Tricorn protease domain 2"/>
    <property type="match status" value="1"/>
</dbReference>
<protein>
    <submittedName>
        <fullName evidence="6">Mic1 domain-containing protein</fullName>
    </submittedName>
</protein>
<reference evidence="6" key="1">
    <citation type="submission" date="2022-11" db="UniProtKB">
        <authorList>
            <consortium name="WormBaseParasite"/>
        </authorList>
    </citation>
    <scope>IDENTIFICATION</scope>
</reference>
<name>A0A915PCH9_9BILA</name>
<dbReference type="GO" id="GO:0010506">
    <property type="term" value="P:regulation of autophagy"/>
    <property type="evidence" value="ECO:0007669"/>
    <property type="project" value="InterPro"/>
</dbReference>
<evidence type="ECO:0000259" key="4">
    <source>
        <dbReference type="Pfam" id="PF21029"/>
    </source>
</evidence>
<dbReference type="InterPro" id="IPR009755">
    <property type="entry name" value="RMC1_C"/>
</dbReference>
<dbReference type="Pfam" id="PF07035">
    <property type="entry name" value="RMC1_C"/>
    <property type="match status" value="1"/>
</dbReference>
<dbReference type="InterPro" id="IPR040371">
    <property type="entry name" value="RMC1"/>
</dbReference>
<feature type="compositionally biased region" description="Low complexity" evidence="2">
    <location>
        <begin position="257"/>
        <end position="278"/>
    </location>
</feature>
<accession>A0A915PCH9</accession>
<feature type="domain" description="Mic1" evidence="3">
    <location>
        <begin position="816"/>
        <end position="1048"/>
    </location>
</feature>
<dbReference type="GO" id="GO:0035658">
    <property type="term" value="C:Mon1-Ccz1 complex"/>
    <property type="evidence" value="ECO:0007669"/>
    <property type="project" value="InterPro"/>
</dbReference>
<evidence type="ECO:0000259" key="3">
    <source>
        <dbReference type="Pfam" id="PF07035"/>
    </source>
</evidence>
<keyword evidence="1" id="KW-0175">Coiled coil</keyword>
<evidence type="ECO:0000313" key="6">
    <source>
        <dbReference type="WBParaSite" id="sdigi.contig100.g4318.t1"/>
    </source>
</evidence>